<evidence type="ECO:0000256" key="15">
    <source>
        <dbReference type="RuleBase" id="RU004430"/>
    </source>
</evidence>
<accession>A0A343AMW5</accession>
<comment type="catalytic activity">
    <reaction evidence="14 15">
        <text>a ubiquinone + NADH + 5 H(+)(in) = a ubiquinol + NAD(+) + 4 H(+)(out)</text>
        <dbReference type="Rhea" id="RHEA:29091"/>
        <dbReference type="Rhea" id="RHEA-COMP:9565"/>
        <dbReference type="Rhea" id="RHEA-COMP:9566"/>
        <dbReference type="ChEBI" id="CHEBI:15378"/>
        <dbReference type="ChEBI" id="CHEBI:16389"/>
        <dbReference type="ChEBI" id="CHEBI:17976"/>
        <dbReference type="ChEBI" id="CHEBI:57540"/>
        <dbReference type="ChEBI" id="CHEBI:57945"/>
        <dbReference type="EC" id="7.1.1.2"/>
    </reaction>
</comment>
<keyword evidence="10 15" id="KW-1133">Transmembrane helix</keyword>
<organism evidence="17">
    <name type="scientific">Kryptolebias hermaphroditus</name>
    <dbReference type="NCBI Taxonomy" id="1747188"/>
    <lineage>
        <taxon>Eukaryota</taxon>
        <taxon>Metazoa</taxon>
        <taxon>Chordata</taxon>
        <taxon>Craniata</taxon>
        <taxon>Vertebrata</taxon>
        <taxon>Euteleostomi</taxon>
        <taxon>Actinopterygii</taxon>
        <taxon>Neopterygii</taxon>
        <taxon>Teleostei</taxon>
        <taxon>Neoteleostei</taxon>
        <taxon>Acanthomorphata</taxon>
        <taxon>Ovalentaria</taxon>
        <taxon>Atherinomorphae</taxon>
        <taxon>Cyprinodontiformes</taxon>
        <taxon>Rivulidae</taxon>
        <taxon>Kryptolebias</taxon>
    </lineage>
</organism>
<evidence type="ECO:0000256" key="11">
    <source>
        <dbReference type="ARBA" id="ARBA00023027"/>
    </source>
</evidence>
<dbReference type="InterPro" id="IPR050269">
    <property type="entry name" value="ComplexI_Subunit6"/>
</dbReference>
<evidence type="ECO:0000256" key="9">
    <source>
        <dbReference type="ARBA" id="ARBA00022982"/>
    </source>
</evidence>
<dbReference type="CTD" id="4541"/>
<comment type="subcellular location">
    <subcellularLocation>
        <location evidence="1 15">Mitochondrion membrane</location>
        <topology evidence="1 15">Multi-pass membrane protein</topology>
    </subcellularLocation>
</comment>
<gene>
    <name evidence="17" type="primary">ND6</name>
</gene>
<reference evidence="17" key="1">
    <citation type="journal article" date="2016" name="Mitochondrial DNA Part B Resour">
        <title>Complete mitochondrial genome of the mangrove killifish Kryptolebias hermaphroditus (Cyprinodontiformes, Rivulidae).</title>
        <authorList>
            <person name="Kim H.-S."/>
            <person name="Hwang D.-S."/>
            <person name="Hagiwara A."/>
            <person name="Sakakura Y."/>
            <person name="Lee J.-S."/>
        </authorList>
    </citation>
    <scope>NUCLEOTIDE SEQUENCE</scope>
</reference>
<comment type="similarity">
    <text evidence="2 15">Belongs to the complex I subunit 6 family.</text>
</comment>
<dbReference type="RefSeq" id="YP_009332471.1">
    <property type="nucleotide sequence ID" value="NC_032387.1"/>
</dbReference>
<proteinExistence type="inferred from homology"/>
<evidence type="ECO:0000313" key="17">
    <source>
        <dbReference type="EMBL" id="API83178.1"/>
    </source>
</evidence>
<sequence length="173" mass="18252">MKYLLFLLLFLLILGVVGVASNPSPGFAALSLVMVAGSGCSLLAGQGGYFLALILFLIYLGGMLVVFAYSVAFTGSNYVEGWGTRRISLAAAGYLLLVWGGGVILSTNLNEEFWTAGASFGEFMFLEYNLVGVAHLYMGGGWLLVAGAWTLLLVLLAVLELVRGASRGAIRAV</sequence>
<feature type="chain" id="PRO_5016683495" description="NADH-ubiquinone oxidoreductase chain 6" evidence="16">
    <location>
        <begin position="22"/>
        <end position="173"/>
    </location>
</feature>
<evidence type="ECO:0000256" key="2">
    <source>
        <dbReference type="ARBA" id="ARBA00005698"/>
    </source>
</evidence>
<keyword evidence="15" id="KW-0830">Ubiquinone</keyword>
<keyword evidence="8 15" id="KW-1278">Translocase</keyword>
<keyword evidence="7 15" id="KW-0812">Transmembrane</keyword>
<keyword evidence="16" id="KW-0732">Signal</keyword>
<evidence type="ECO:0000256" key="6">
    <source>
        <dbReference type="ARBA" id="ARBA00022660"/>
    </source>
</evidence>
<dbReference type="PANTHER" id="PTHR11435:SF1">
    <property type="entry name" value="NADH-UBIQUINONE OXIDOREDUCTASE CHAIN 6"/>
    <property type="match status" value="1"/>
</dbReference>
<dbReference type="Pfam" id="PF00499">
    <property type="entry name" value="Oxidored_q3"/>
    <property type="match status" value="1"/>
</dbReference>
<evidence type="ECO:0000256" key="10">
    <source>
        <dbReference type="ARBA" id="ARBA00022989"/>
    </source>
</evidence>
<evidence type="ECO:0000256" key="3">
    <source>
        <dbReference type="ARBA" id="ARBA00012944"/>
    </source>
</evidence>
<feature type="signal peptide" evidence="16">
    <location>
        <begin position="1"/>
        <end position="21"/>
    </location>
</feature>
<dbReference type="PANTHER" id="PTHR11435">
    <property type="entry name" value="NADH UBIQUINONE OXIDOREDUCTASE SUBUNIT ND6"/>
    <property type="match status" value="1"/>
</dbReference>
<keyword evidence="13 15" id="KW-0472">Membrane</keyword>
<evidence type="ECO:0000256" key="8">
    <source>
        <dbReference type="ARBA" id="ARBA00022967"/>
    </source>
</evidence>
<evidence type="ECO:0000256" key="16">
    <source>
        <dbReference type="SAM" id="SignalP"/>
    </source>
</evidence>
<keyword evidence="11 15" id="KW-0520">NAD</keyword>
<evidence type="ECO:0000256" key="4">
    <source>
        <dbReference type="ARBA" id="ARBA00021095"/>
    </source>
</evidence>
<evidence type="ECO:0000256" key="5">
    <source>
        <dbReference type="ARBA" id="ARBA00022448"/>
    </source>
</evidence>
<dbReference type="GO" id="GO:0008137">
    <property type="term" value="F:NADH dehydrogenase (ubiquinone) activity"/>
    <property type="evidence" value="ECO:0007669"/>
    <property type="project" value="UniProtKB-UniRule"/>
</dbReference>
<keyword evidence="5 15" id="KW-0813">Transport</keyword>
<feature type="transmembrane region" description="Helical" evidence="15">
    <location>
        <begin position="142"/>
        <end position="162"/>
    </location>
</feature>
<dbReference type="InterPro" id="IPR001457">
    <property type="entry name" value="NADH_UbQ/plastoQ_OxRdtase_su6"/>
</dbReference>
<dbReference type="EMBL" id="KX268503">
    <property type="protein sequence ID" value="API83178.1"/>
    <property type="molecule type" value="Genomic_DNA"/>
</dbReference>
<name>A0A343AMW5_9TELE</name>
<feature type="transmembrane region" description="Helical" evidence="15">
    <location>
        <begin position="52"/>
        <end position="75"/>
    </location>
</feature>
<geneLocation type="mitochondrion" evidence="17"/>
<feature type="transmembrane region" description="Helical" evidence="15">
    <location>
        <begin position="87"/>
        <end position="105"/>
    </location>
</feature>
<protein>
    <recommendedName>
        <fullName evidence="4 15">NADH-ubiquinone oxidoreductase chain 6</fullName>
        <ecNumber evidence="3 15">7.1.1.2</ecNumber>
    </recommendedName>
</protein>
<evidence type="ECO:0000256" key="1">
    <source>
        <dbReference type="ARBA" id="ARBA00004225"/>
    </source>
</evidence>
<evidence type="ECO:0000256" key="13">
    <source>
        <dbReference type="ARBA" id="ARBA00023136"/>
    </source>
</evidence>
<evidence type="ECO:0000256" key="14">
    <source>
        <dbReference type="ARBA" id="ARBA00049551"/>
    </source>
</evidence>
<evidence type="ECO:0000256" key="12">
    <source>
        <dbReference type="ARBA" id="ARBA00023128"/>
    </source>
</evidence>
<dbReference type="GeneID" id="30689446"/>
<dbReference type="AlphaFoldDB" id="A0A343AMW5"/>
<comment type="function">
    <text evidence="15">Core subunit of the mitochondrial membrane respiratory chain NADH dehydrogenase (Complex I) which catalyzes electron transfer from NADH through the respiratory chain, using ubiquinone as an electron acceptor. Essential for the catalytic activity and assembly of complex I.</text>
</comment>
<evidence type="ECO:0000256" key="7">
    <source>
        <dbReference type="ARBA" id="ARBA00022692"/>
    </source>
</evidence>
<keyword evidence="6 15" id="KW-0679">Respiratory chain</keyword>
<dbReference type="EC" id="7.1.1.2" evidence="3 15"/>
<dbReference type="InterPro" id="IPR042106">
    <property type="entry name" value="Nuo/plastoQ_OxRdtase_6_NuoJ"/>
</dbReference>
<dbReference type="Gene3D" id="1.20.120.1200">
    <property type="entry name" value="NADH-ubiquinone/plastoquinone oxidoreductase chain 6, subunit NuoJ"/>
    <property type="match status" value="1"/>
</dbReference>
<keyword evidence="9 15" id="KW-0249">Electron transport</keyword>
<dbReference type="GO" id="GO:0031966">
    <property type="term" value="C:mitochondrial membrane"/>
    <property type="evidence" value="ECO:0007669"/>
    <property type="project" value="UniProtKB-SubCell"/>
</dbReference>
<keyword evidence="12 15" id="KW-0496">Mitochondrion</keyword>